<keyword evidence="3" id="KW-1185">Reference proteome</keyword>
<feature type="region of interest" description="Disordered" evidence="1">
    <location>
        <begin position="312"/>
        <end position="335"/>
    </location>
</feature>
<sequence length="385" mass="41885">MQNTRKKKLALNAKTEAVSFKRKIQRQESQIVALELQNRKMLGIIGRLVHLIGGSQADGGKYNTSELALENSKAQKQKNSSHVVKGVKAQNGADRPLHTNIDPFGGENQIRIKGVFDETRPFLPEAVQGAEMLIYRNLVDHTAILTHRKIQGVECGVQRKSADRLRHTSINFDEPQLSLPEAVHAGIMAYRGADCPENLHPFGKAQNGSVAYDGIYAEKMPFGDVDCPETLRLFGGAQNSSVTQGGVYAEGGENTSYAETQAYEGVDCSENLHMSDGAQNNSEPHGGIHTERKNSVSFTETMAYEGVDCSETLHPTAGGAQNKSEVHGGSADADQTQINDVKDLFKEIDTDSAFNLVYYILDSGPNSDSSFNLSSTYCAENDGQS</sequence>
<gene>
    <name evidence="2" type="ORF">ElyMa_002512200</name>
</gene>
<evidence type="ECO:0000313" key="3">
    <source>
        <dbReference type="Proteomes" id="UP000762676"/>
    </source>
</evidence>
<evidence type="ECO:0000256" key="1">
    <source>
        <dbReference type="SAM" id="MobiDB-lite"/>
    </source>
</evidence>
<name>A0AAV4GSH1_9GAST</name>
<protein>
    <recommendedName>
        <fullName evidence="4">BZIP domain-containing protein</fullName>
    </recommendedName>
</protein>
<feature type="region of interest" description="Disordered" evidence="1">
    <location>
        <begin position="271"/>
        <end position="290"/>
    </location>
</feature>
<dbReference type="Proteomes" id="UP000762676">
    <property type="component" value="Unassembled WGS sequence"/>
</dbReference>
<evidence type="ECO:0000313" key="2">
    <source>
        <dbReference type="EMBL" id="GFR88209.1"/>
    </source>
</evidence>
<proteinExistence type="predicted"/>
<evidence type="ECO:0008006" key="4">
    <source>
        <dbReference type="Google" id="ProtNLM"/>
    </source>
</evidence>
<dbReference type="AlphaFoldDB" id="A0AAV4GSH1"/>
<dbReference type="EMBL" id="BMAT01005142">
    <property type="protein sequence ID" value="GFR88209.1"/>
    <property type="molecule type" value="Genomic_DNA"/>
</dbReference>
<organism evidence="2 3">
    <name type="scientific">Elysia marginata</name>
    <dbReference type="NCBI Taxonomy" id="1093978"/>
    <lineage>
        <taxon>Eukaryota</taxon>
        <taxon>Metazoa</taxon>
        <taxon>Spiralia</taxon>
        <taxon>Lophotrochozoa</taxon>
        <taxon>Mollusca</taxon>
        <taxon>Gastropoda</taxon>
        <taxon>Heterobranchia</taxon>
        <taxon>Euthyneura</taxon>
        <taxon>Panpulmonata</taxon>
        <taxon>Sacoglossa</taxon>
        <taxon>Placobranchoidea</taxon>
        <taxon>Plakobranchidae</taxon>
        <taxon>Elysia</taxon>
    </lineage>
</organism>
<accession>A0AAV4GSH1</accession>
<reference evidence="2 3" key="1">
    <citation type="journal article" date="2021" name="Elife">
        <title>Chloroplast acquisition without the gene transfer in kleptoplastic sea slugs, Plakobranchus ocellatus.</title>
        <authorList>
            <person name="Maeda T."/>
            <person name="Takahashi S."/>
            <person name="Yoshida T."/>
            <person name="Shimamura S."/>
            <person name="Takaki Y."/>
            <person name="Nagai Y."/>
            <person name="Toyoda A."/>
            <person name="Suzuki Y."/>
            <person name="Arimoto A."/>
            <person name="Ishii H."/>
            <person name="Satoh N."/>
            <person name="Nishiyama T."/>
            <person name="Hasebe M."/>
            <person name="Maruyama T."/>
            <person name="Minagawa J."/>
            <person name="Obokata J."/>
            <person name="Shigenobu S."/>
        </authorList>
    </citation>
    <scope>NUCLEOTIDE SEQUENCE [LARGE SCALE GENOMIC DNA]</scope>
</reference>
<comment type="caution">
    <text evidence="2">The sequence shown here is derived from an EMBL/GenBank/DDBJ whole genome shotgun (WGS) entry which is preliminary data.</text>
</comment>